<dbReference type="SMART" id="SM00342">
    <property type="entry name" value="HTH_ARAC"/>
    <property type="match status" value="1"/>
</dbReference>
<dbReference type="PANTHER" id="PTHR43280:SF32">
    <property type="entry name" value="TRANSCRIPTIONAL REGULATORY PROTEIN"/>
    <property type="match status" value="1"/>
</dbReference>
<evidence type="ECO:0000313" key="5">
    <source>
        <dbReference type="EMBL" id="MDN4165898.1"/>
    </source>
</evidence>
<dbReference type="EMBL" id="JAUHJS010000004">
    <property type="protein sequence ID" value="MDN4165898.1"/>
    <property type="molecule type" value="Genomic_DNA"/>
</dbReference>
<dbReference type="InterPro" id="IPR020449">
    <property type="entry name" value="Tscrpt_reg_AraC-type_HTH"/>
</dbReference>
<proteinExistence type="predicted"/>
<dbReference type="SUPFAM" id="SSF46689">
    <property type="entry name" value="Homeodomain-like"/>
    <property type="match status" value="1"/>
</dbReference>
<sequence length="304" mass="35106">MEESYVINSISQAHQSVGLPPPKHPLVSVVKTVDYKPTINFRGLKVINNLYQITLKQLGCGNLMYGKNSYDYEDGTLIFTSPGQVTIFQGEMSVENKTDKGWTLAFHPDLIRKSSLADKINQYSFFNYEVNEALHLSEDELKTIEELLDKIVKEYSQNLDKHSQNLIISNIELLLDYCTRFYDRQFFTRSNLNLDLVSKFEKLIKRYYETEDVDEKGLPNVQYLAKQLNFSSNYLSDLLKKETGKTAQEHIHLFIIEQAKNKLLNSKSSISEIGYSLGFEYPQHFSNLFKLKTGFSPSEYRGLN</sequence>
<evidence type="ECO:0000259" key="4">
    <source>
        <dbReference type="PROSITE" id="PS01124"/>
    </source>
</evidence>
<reference evidence="5" key="1">
    <citation type="submission" date="2023-06" db="EMBL/GenBank/DDBJ databases">
        <title>Cytophagales bacterium Strain LB-30, isolated from soil.</title>
        <authorList>
            <person name="Liu B."/>
        </authorList>
    </citation>
    <scope>NUCLEOTIDE SEQUENCE</scope>
    <source>
        <strain evidence="5">LB-30</strain>
    </source>
</reference>
<dbReference type="PRINTS" id="PR00032">
    <property type="entry name" value="HTHARAC"/>
</dbReference>
<name>A0ABT8F604_9BACT</name>
<evidence type="ECO:0000256" key="1">
    <source>
        <dbReference type="ARBA" id="ARBA00023015"/>
    </source>
</evidence>
<comment type="caution">
    <text evidence="5">The sequence shown here is derived from an EMBL/GenBank/DDBJ whole genome shotgun (WGS) entry which is preliminary data.</text>
</comment>
<keyword evidence="3" id="KW-0804">Transcription</keyword>
<dbReference type="InterPro" id="IPR018060">
    <property type="entry name" value="HTH_AraC"/>
</dbReference>
<evidence type="ECO:0000256" key="3">
    <source>
        <dbReference type="ARBA" id="ARBA00023163"/>
    </source>
</evidence>
<dbReference type="PROSITE" id="PS01124">
    <property type="entry name" value="HTH_ARAC_FAMILY_2"/>
    <property type="match status" value="1"/>
</dbReference>
<protein>
    <submittedName>
        <fullName evidence="5">Helix-turn-helix transcriptional regulator</fullName>
    </submittedName>
</protein>
<dbReference type="RefSeq" id="WP_320004429.1">
    <property type="nucleotide sequence ID" value="NZ_JAUHJS010000004.1"/>
</dbReference>
<evidence type="ECO:0000313" key="6">
    <source>
        <dbReference type="Proteomes" id="UP001168552"/>
    </source>
</evidence>
<dbReference type="Pfam" id="PF12833">
    <property type="entry name" value="HTH_18"/>
    <property type="match status" value="1"/>
</dbReference>
<keyword evidence="2" id="KW-0238">DNA-binding</keyword>
<dbReference type="Proteomes" id="UP001168552">
    <property type="component" value="Unassembled WGS sequence"/>
</dbReference>
<dbReference type="PANTHER" id="PTHR43280">
    <property type="entry name" value="ARAC-FAMILY TRANSCRIPTIONAL REGULATOR"/>
    <property type="match status" value="1"/>
</dbReference>
<dbReference type="InterPro" id="IPR009057">
    <property type="entry name" value="Homeodomain-like_sf"/>
</dbReference>
<feature type="domain" description="HTH araC/xylS-type" evidence="4">
    <location>
        <begin position="198"/>
        <end position="303"/>
    </location>
</feature>
<gene>
    <name evidence="5" type="ORF">QWY31_10315</name>
</gene>
<dbReference type="Gene3D" id="1.10.10.60">
    <property type="entry name" value="Homeodomain-like"/>
    <property type="match status" value="2"/>
</dbReference>
<keyword evidence="1" id="KW-0805">Transcription regulation</keyword>
<keyword evidence="6" id="KW-1185">Reference proteome</keyword>
<evidence type="ECO:0000256" key="2">
    <source>
        <dbReference type="ARBA" id="ARBA00023125"/>
    </source>
</evidence>
<accession>A0ABT8F604</accession>
<organism evidence="5 6">
    <name type="scientific">Shiella aurantiaca</name>
    <dbReference type="NCBI Taxonomy" id="3058365"/>
    <lineage>
        <taxon>Bacteria</taxon>
        <taxon>Pseudomonadati</taxon>
        <taxon>Bacteroidota</taxon>
        <taxon>Cytophagia</taxon>
        <taxon>Cytophagales</taxon>
        <taxon>Shiellaceae</taxon>
        <taxon>Shiella</taxon>
    </lineage>
</organism>